<feature type="transmembrane region" description="Helical" evidence="2">
    <location>
        <begin position="47"/>
        <end position="65"/>
    </location>
</feature>
<dbReference type="Proteomes" id="UP000238823">
    <property type="component" value="Unassembled WGS sequence"/>
</dbReference>
<comment type="caution">
    <text evidence="3">The sequence shown here is derived from an EMBL/GenBank/DDBJ whole genome shotgun (WGS) entry which is preliminary data.</text>
</comment>
<sequence length="317" mass="35356">MRPVRERSTPRHAQPAVELTPAAEPEQTSLATPPNSALPKLLKPRQVSLRAFGVVLGIELLAGLGWALTSWTWLAFALLFGGLLGWSFRRRGDAHRAIAANERARELLDLGQADEAAQLLDQLLASRRTPPNIRPLAAYYRALVSIRHGEFNQARERIRAVIESGWLGNRKTLQSLAPAVYAAATLASVLDGDLQAADRWRAEGHRCAANLDRHWFVADAFMLARGDAWEQLLHRLNANWDAIEGTVSGAGIRQLQLLEAYALARLNEREDNYRGLHSGQEISALIHGIRPGRFDYLALRWPELREFMQAHRLLATG</sequence>
<feature type="region of interest" description="Disordered" evidence="1">
    <location>
        <begin position="1"/>
        <end position="37"/>
    </location>
</feature>
<gene>
    <name evidence="3" type="ORF">ENSA7_54170</name>
</gene>
<proteinExistence type="predicted"/>
<reference evidence="3 4" key="1">
    <citation type="submission" date="2018-03" db="EMBL/GenBank/DDBJ databases">
        <title>Draft Genome Sequences of the Obligatory Marine Myxobacteria Enhygromyxa salina SWB007.</title>
        <authorList>
            <person name="Poehlein A."/>
            <person name="Moghaddam J.A."/>
            <person name="Harms H."/>
            <person name="Alanjari M."/>
            <person name="Koenig G.M."/>
            <person name="Daniel R."/>
            <person name="Schaeberle T.F."/>
        </authorList>
    </citation>
    <scope>NUCLEOTIDE SEQUENCE [LARGE SCALE GENOMIC DNA]</scope>
    <source>
        <strain evidence="3 4">SWB007</strain>
    </source>
</reference>
<evidence type="ECO:0008006" key="5">
    <source>
        <dbReference type="Google" id="ProtNLM"/>
    </source>
</evidence>
<dbReference type="AlphaFoldDB" id="A0A2S9YDR2"/>
<evidence type="ECO:0000256" key="1">
    <source>
        <dbReference type="SAM" id="MobiDB-lite"/>
    </source>
</evidence>
<keyword evidence="2" id="KW-0812">Transmembrane</keyword>
<keyword evidence="2" id="KW-1133">Transmembrane helix</keyword>
<evidence type="ECO:0000313" key="3">
    <source>
        <dbReference type="EMBL" id="PRQ03146.1"/>
    </source>
</evidence>
<evidence type="ECO:0000256" key="2">
    <source>
        <dbReference type="SAM" id="Phobius"/>
    </source>
</evidence>
<evidence type="ECO:0000313" key="4">
    <source>
        <dbReference type="Proteomes" id="UP000238823"/>
    </source>
</evidence>
<dbReference type="InterPro" id="IPR011990">
    <property type="entry name" value="TPR-like_helical_dom_sf"/>
</dbReference>
<feature type="compositionally biased region" description="Polar residues" evidence="1">
    <location>
        <begin position="26"/>
        <end position="35"/>
    </location>
</feature>
<accession>A0A2S9YDR2</accession>
<dbReference type="SUPFAM" id="SSF48452">
    <property type="entry name" value="TPR-like"/>
    <property type="match status" value="1"/>
</dbReference>
<protein>
    <recommendedName>
        <fullName evidence="5">Tetratricopeptide repeat protein</fullName>
    </recommendedName>
</protein>
<keyword evidence="2" id="KW-0472">Membrane</keyword>
<organism evidence="3 4">
    <name type="scientific">Enhygromyxa salina</name>
    <dbReference type="NCBI Taxonomy" id="215803"/>
    <lineage>
        <taxon>Bacteria</taxon>
        <taxon>Pseudomonadati</taxon>
        <taxon>Myxococcota</taxon>
        <taxon>Polyangia</taxon>
        <taxon>Nannocystales</taxon>
        <taxon>Nannocystaceae</taxon>
        <taxon>Enhygromyxa</taxon>
    </lineage>
</organism>
<dbReference type="Gene3D" id="1.25.40.10">
    <property type="entry name" value="Tetratricopeptide repeat domain"/>
    <property type="match status" value="1"/>
</dbReference>
<dbReference type="EMBL" id="PVNL01000110">
    <property type="protein sequence ID" value="PRQ03146.1"/>
    <property type="molecule type" value="Genomic_DNA"/>
</dbReference>
<name>A0A2S9YDR2_9BACT</name>